<dbReference type="EMBL" id="SMKU01000353">
    <property type="protein sequence ID" value="TDD67717.1"/>
    <property type="molecule type" value="Genomic_DNA"/>
</dbReference>
<evidence type="ECO:0000313" key="3">
    <source>
        <dbReference type="Proteomes" id="UP000294513"/>
    </source>
</evidence>
<accession>A0A4V2YRU1</accession>
<gene>
    <name evidence="2" type="ORF">E1298_39085</name>
</gene>
<keyword evidence="3" id="KW-1185">Reference proteome</keyword>
<name>A0A4V2YRU1_9ACTN</name>
<protein>
    <recommendedName>
        <fullName evidence="1">DUF6493 domain-containing protein</fullName>
    </recommendedName>
</protein>
<evidence type="ECO:0000259" key="1">
    <source>
        <dbReference type="Pfam" id="PF20103"/>
    </source>
</evidence>
<proteinExistence type="predicted"/>
<feature type="domain" description="DUF6493" evidence="1">
    <location>
        <begin position="165"/>
        <end position="305"/>
    </location>
</feature>
<organism evidence="2 3">
    <name type="scientific">Actinomadura rubrisoli</name>
    <dbReference type="NCBI Taxonomy" id="2530368"/>
    <lineage>
        <taxon>Bacteria</taxon>
        <taxon>Bacillati</taxon>
        <taxon>Actinomycetota</taxon>
        <taxon>Actinomycetes</taxon>
        <taxon>Streptosporangiales</taxon>
        <taxon>Thermomonosporaceae</taxon>
        <taxon>Actinomadura</taxon>
    </lineage>
</organism>
<comment type="caution">
    <text evidence="2">The sequence shown here is derived from an EMBL/GenBank/DDBJ whole genome shotgun (WGS) entry which is preliminary data.</text>
</comment>
<dbReference type="InterPro" id="IPR045472">
    <property type="entry name" value="DUF6493"/>
</dbReference>
<dbReference type="Proteomes" id="UP000294513">
    <property type="component" value="Unassembled WGS sequence"/>
</dbReference>
<reference evidence="2 3" key="1">
    <citation type="submission" date="2019-03" db="EMBL/GenBank/DDBJ databases">
        <title>Draft genome sequences of novel Actinobacteria.</title>
        <authorList>
            <person name="Sahin N."/>
            <person name="Ay H."/>
            <person name="Saygin H."/>
        </authorList>
    </citation>
    <scope>NUCLEOTIDE SEQUENCE [LARGE SCALE GENOMIC DNA]</scope>
    <source>
        <strain evidence="2 3">H3C3</strain>
    </source>
</reference>
<evidence type="ECO:0000313" key="2">
    <source>
        <dbReference type="EMBL" id="TDD67717.1"/>
    </source>
</evidence>
<dbReference type="RefSeq" id="WP_131902430.1">
    <property type="nucleotide sequence ID" value="NZ_SMKU01000353.1"/>
</dbReference>
<dbReference type="AlphaFoldDB" id="A0A4V2YRU1"/>
<dbReference type="OrthoDB" id="3245799at2"/>
<dbReference type="Pfam" id="PF20103">
    <property type="entry name" value="DUF6493"/>
    <property type="match status" value="1"/>
</dbReference>
<sequence length="709" mass="75372">MQMWNDAIRAGDTRTVVALLGTLTEADRRALAKELPGLLKELLAASDCGFLTDEVEPLVVAGAGTIGGAGATAAWLCRSDLPLGWARDRYAGICSILRAVTAGRPAEWRVDVAHRIAARLRLDAAYGRVQPLWHVAATLTTDAHSLADGFVIGWVTDGAHLETLADDPFLDALLPRLFETEGVGAALANEGARARRAASHTWSASLAALARTGRVDRTVLLDGCVRRFLRGGTAHTLRWFVQLHGMLEPTDDEAAVRARDYVRLLPAAPPAVADLALRAVRQADDLGRLDEALFEEAAAAVLFRPEKKLVRTALTWIDRTARKRDRIDASLRALTTAFTTDLRERAVRIAAKHAAAAGQEARERLRAEAAHLPADLRDTIAAVAGPVEARAAALPPSGAPPFVPRELPPPITSPSELAGELAVSMRDEPAWDTTERLLSGLVRLAFDDPGATREALLKVVLREDDRALHLANEHGWVPLSVRALLLPGRPVRLYDARAAFLKGTSWYAGTASTPLPHRFLAWRMREIASTVGKAPALLATPTAPSGHVDPGILVGRLELLEAAGVQPGRAELAQAMLRVPREIDPAAVTRAKGLASRAGQAVAAWLATGGDGRAALTSVTAASDIARICDLTAQAASQSPGNCGPVDWWPALLPSHREVTAAHLTLGIRTAHDAGARATVPALEAVAARGGSSVLVQEAARLHRILTSP</sequence>